<keyword evidence="1" id="KW-0472">Membrane</keyword>
<keyword evidence="1" id="KW-1133">Transmembrane helix</keyword>
<accession>A0A1I0P111</accession>
<dbReference type="AlphaFoldDB" id="A0A1I0P111"/>
<dbReference type="Pfam" id="PF25934">
    <property type="entry name" value="DUF7979"/>
    <property type="match status" value="1"/>
</dbReference>
<dbReference type="EMBL" id="FOJA01000001">
    <property type="protein sequence ID" value="SEW07894.1"/>
    <property type="molecule type" value="Genomic_DNA"/>
</dbReference>
<name>A0A1I0P111_9EURY</name>
<dbReference type="InterPro" id="IPR058285">
    <property type="entry name" value="DUF7979"/>
</dbReference>
<reference evidence="3 4" key="1">
    <citation type="submission" date="2016-10" db="EMBL/GenBank/DDBJ databases">
        <authorList>
            <person name="de Groot N.N."/>
        </authorList>
    </citation>
    <scope>NUCLEOTIDE SEQUENCE [LARGE SCALE GENOMIC DNA]</scope>
    <source>
        <strain evidence="3 4">CGMCC 1.5337</strain>
    </source>
</reference>
<feature type="domain" description="DUF7979" evidence="2">
    <location>
        <begin position="41"/>
        <end position="110"/>
    </location>
</feature>
<feature type="transmembrane region" description="Helical" evidence="1">
    <location>
        <begin position="16"/>
        <end position="36"/>
    </location>
</feature>
<evidence type="ECO:0000313" key="3">
    <source>
        <dbReference type="EMBL" id="SEW07894.1"/>
    </source>
</evidence>
<organism evidence="3 4">
    <name type="scientific">Halobacterium jilantaiense</name>
    <dbReference type="NCBI Taxonomy" id="355548"/>
    <lineage>
        <taxon>Archaea</taxon>
        <taxon>Methanobacteriati</taxon>
        <taxon>Methanobacteriota</taxon>
        <taxon>Stenosarchaea group</taxon>
        <taxon>Halobacteria</taxon>
        <taxon>Halobacteriales</taxon>
        <taxon>Halobacteriaceae</taxon>
        <taxon>Halobacterium</taxon>
    </lineage>
</organism>
<dbReference type="OrthoDB" id="383581at2157"/>
<proteinExistence type="predicted"/>
<evidence type="ECO:0000259" key="2">
    <source>
        <dbReference type="Pfam" id="PF25934"/>
    </source>
</evidence>
<protein>
    <recommendedName>
        <fullName evidence="2">DUF7979 domain-containing protein</fullName>
    </recommendedName>
</protein>
<evidence type="ECO:0000313" key="4">
    <source>
        <dbReference type="Proteomes" id="UP000198518"/>
    </source>
</evidence>
<feature type="transmembrane region" description="Helical" evidence="1">
    <location>
        <begin position="123"/>
        <end position="142"/>
    </location>
</feature>
<dbReference type="Proteomes" id="UP000198518">
    <property type="component" value="Unassembled WGS sequence"/>
</dbReference>
<keyword evidence="1" id="KW-0812">Transmembrane</keyword>
<evidence type="ECO:0000256" key="1">
    <source>
        <dbReference type="SAM" id="Phobius"/>
    </source>
</evidence>
<gene>
    <name evidence="3" type="ORF">SAMN04487945_1316</name>
</gene>
<dbReference type="RefSeq" id="WP_089668552.1">
    <property type="nucleotide sequence ID" value="NZ_FOJA01000001.1"/>
</dbReference>
<sequence length="149" mass="16408">MTGTVDPPDVARRKRLYYGLFILGTFMCAAAVMLTLPALQYEFQQEATGATTEGDGIPYDVLTDQQQRVVDGALDGEQYVFETSQPLPGRANLAFEPTQLRVRKNGMVHTFTYQSVFPATEPMGLTVIGLAVGGLLTIVESVRRYHFAN</sequence>
<keyword evidence="4" id="KW-1185">Reference proteome</keyword>